<gene>
    <name evidence="1" type="ORF">MESINF_0868</name>
</gene>
<accession>A0A7Z7PQE0</accession>
<keyword evidence="2" id="KW-1185">Reference proteome</keyword>
<evidence type="ECO:0000313" key="1">
    <source>
        <dbReference type="EMBL" id="SSC12317.1"/>
    </source>
</evidence>
<dbReference type="KEGG" id="minf:MESINF_0868"/>
<evidence type="ECO:0000313" key="2">
    <source>
        <dbReference type="Proteomes" id="UP000250796"/>
    </source>
</evidence>
<organism evidence="1 2">
    <name type="scientific">Mesotoga infera</name>
    <dbReference type="NCBI Taxonomy" id="1236046"/>
    <lineage>
        <taxon>Bacteria</taxon>
        <taxon>Thermotogati</taxon>
        <taxon>Thermotogota</taxon>
        <taxon>Thermotogae</taxon>
        <taxon>Kosmotogales</taxon>
        <taxon>Kosmotogaceae</taxon>
        <taxon>Mesotoga</taxon>
    </lineage>
</organism>
<dbReference type="Proteomes" id="UP000250796">
    <property type="component" value="Chromosome MESINF"/>
</dbReference>
<proteinExistence type="predicted"/>
<name>A0A7Z7PQE0_9BACT</name>
<dbReference type="AlphaFoldDB" id="A0A7Z7PQE0"/>
<reference evidence="1 2" key="1">
    <citation type="submission" date="2017-01" db="EMBL/GenBank/DDBJ databases">
        <authorList>
            <person name="Erauso G."/>
        </authorList>
    </citation>
    <scope>NUCLEOTIDE SEQUENCE [LARGE SCALE GENOMIC DNA]</scope>
    <source>
        <strain evidence="1">MESINF1</strain>
    </source>
</reference>
<protein>
    <submittedName>
        <fullName evidence="1">Uncharacterized protein</fullName>
    </submittedName>
</protein>
<dbReference type="EMBL" id="LS974202">
    <property type="protein sequence ID" value="SSC12317.1"/>
    <property type="molecule type" value="Genomic_DNA"/>
</dbReference>
<sequence length="38" mass="4420">MSPKKEDPLESYGKRVFVYLITLLFDFFNSHASPSNQL</sequence>